<gene>
    <name evidence="8" type="ORF">NMOB1V02_LOCUS5613</name>
</gene>
<dbReference type="SUPFAM" id="SSF47473">
    <property type="entry name" value="EF-hand"/>
    <property type="match status" value="2"/>
</dbReference>
<dbReference type="InterPro" id="IPR018200">
    <property type="entry name" value="USP_CS"/>
</dbReference>
<dbReference type="PROSITE" id="PS50222">
    <property type="entry name" value="EF_HAND_2"/>
    <property type="match status" value="2"/>
</dbReference>
<organism evidence="8">
    <name type="scientific">Notodromas monacha</name>
    <dbReference type="NCBI Taxonomy" id="399045"/>
    <lineage>
        <taxon>Eukaryota</taxon>
        <taxon>Metazoa</taxon>
        <taxon>Ecdysozoa</taxon>
        <taxon>Arthropoda</taxon>
        <taxon>Crustacea</taxon>
        <taxon>Oligostraca</taxon>
        <taxon>Ostracoda</taxon>
        <taxon>Podocopa</taxon>
        <taxon>Podocopida</taxon>
        <taxon>Cypridocopina</taxon>
        <taxon>Cypridoidea</taxon>
        <taxon>Cyprididae</taxon>
        <taxon>Notodromas</taxon>
    </lineage>
</organism>
<protein>
    <recommendedName>
        <fullName evidence="2">ubiquitinyl hydrolase 1</fullName>
        <ecNumber evidence="2">3.4.19.12</ecNumber>
    </recommendedName>
</protein>
<feature type="domain" description="USP" evidence="6">
    <location>
        <begin position="819"/>
        <end position="1555"/>
    </location>
</feature>
<feature type="compositionally biased region" description="Low complexity" evidence="4">
    <location>
        <begin position="468"/>
        <end position="481"/>
    </location>
</feature>
<dbReference type="InterPro" id="IPR038765">
    <property type="entry name" value="Papain-like_cys_pep_sf"/>
</dbReference>
<dbReference type="InterPro" id="IPR050185">
    <property type="entry name" value="Ub_carboxyl-term_hydrolase"/>
</dbReference>
<dbReference type="Pfam" id="PF13202">
    <property type="entry name" value="EF-hand_5"/>
    <property type="match status" value="1"/>
</dbReference>
<feature type="domain" description="EF-hand" evidence="5">
    <location>
        <begin position="280"/>
        <end position="307"/>
    </location>
</feature>
<dbReference type="EMBL" id="OA883089">
    <property type="protein sequence ID" value="CAD7277894.1"/>
    <property type="molecule type" value="Genomic_DNA"/>
</dbReference>
<dbReference type="SMART" id="SM00695">
    <property type="entry name" value="DUSP"/>
    <property type="match status" value="1"/>
</dbReference>
<dbReference type="SMART" id="SM00054">
    <property type="entry name" value="EFh"/>
    <property type="match status" value="2"/>
</dbReference>
<dbReference type="InterPro" id="IPR006615">
    <property type="entry name" value="Pept_C19_DUSP"/>
</dbReference>
<dbReference type="Pfam" id="PF06337">
    <property type="entry name" value="DUSP"/>
    <property type="match status" value="1"/>
</dbReference>
<evidence type="ECO:0000256" key="2">
    <source>
        <dbReference type="ARBA" id="ARBA00012759"/>
    </source>
</evidence>
<feature type="region of interest" description="Disordered" evidence="4">
    <location>
        <begin position="538"/>
        <end position="583"/>
    </location>
</feature>
<dbReference type="GO" id="GO:0004843">
    <property type="term" value="F:cysteine-type deubiquitinase activity"/>
    <property type="evidence" value="ECO:0007669"/>
    <property type="project" value="UniProtKB-EC"/>
</dbReference>
<feature type="domain" description="DUSP" evidence="7">
    <location>
        <begin position="405"/>
        <end position="638"/>
    </location>
</feature>
<dbReference type="PROSITE" id="PS00973">
    <property type="entry name" value="USP_2"/>
    <property type="match status" value="1"/>
</dbReference>
<evidence type="ECO:0000313" key="9">
    <source>
        <dbReference type="Proteomes" id="UP000678499"/>
    </source>
</evidence>
<evidence type="ECO:0000256" key="4">
    <source>
        <dbReference type="SAM" id="MobiDB-lite"/>
    </source>
</evidence>
<dbReference type="InterPro" id="IPR001394">
    <property type="entry name" value="Peptidase_C19_UCH"/>
</dbReference>
<dbReference type="InterPro" id="IPR011992">
    <property type="entry name" value="EF-hand-dom_pair"/>
</dbReference>
<proteinExistence type="predicted"/>
<dbReference type="Pfam" id="PF00443">
    <property type="entry name" value="UCH"/>
    <property type="match status" value="1"/>
</dbReference>
<dbReference type="PROSITE" id="PS00972">
    <property type="entry name" value="USP_1"/>
    <property type="match status" value="1"/>
</dbReference>
<evidence type="ECO:0000256" key="3">
    <source>
        <dbReference type="ARBA" id="ARBA00022837"/>
    </source>
</evidence>
<dbReference type="PROSITE" id="PS51283">
    <property type="entry name" value="DUSP"/>
    <property type="match status" value="1"/>
</dbReference>
<evidence type="ECO:0000313" key="8">
    <source>
        <dbReference type="EMBL" id="CAD7277894.1"/>
    </source>
</evidence>
<comment type="catalytic activity">
    <reaction evidence="1">
        <text>Thiol-dependent hydrolysis of ester, thioester, amide, peptide and isopeptide bonds formed by the C-terminal Gly of ubiquitin (a 76-residue protein attached to proteins as an intracellular targeting signal).</text>
        <dbReference type="EC" id="3.4.19.12"/>
    </reaction>
</comment>
<reference evidence="8" key="1">
    <citation type="submission" date="2020-11" db="EMBL/GenBank/DDBJ databases">
        <authorList>
            <person name="Tran Van P."/>
        </authorList>
    </citation>
    <scope>NUCLEOTIDE SEQUENCE</scope>
</reference>
<evidence type="ECO:0000259" key="7">
    <source>
        <dbReference type="PROSITE" id="PS51283"/>
    </source>
</evidence>
<dbReference type="GO" id="GO:0005509">
    <property type="term" value="F:calcium ion binding"/>
    <property type="evidence" value="ECO:0007669"/>
    <property type="project" value="InterPro"/>
</dbReference>
<dbReference type="InterPro" id="IPR035927">
    <property type="entry name" value="DUSP-like_sf"/>
</dbReference>
<feature type="domain" description="EF-hand" evidence="5">
    <location>
        <begin position="233"/>
        <end position="260"/>
    </location>
</feature>
<dbReference type="EC" id="3.4.19.12" evidence="2"/>
<dbReference type="FunFam" id="3.90.70.10:FF:000018">
    <property type="entry name" value="Ubiquitin carboxyl-terminal hydrolase 32"/>
    <property type="match status" value="1"/>
</dbReference>
<dbReference type="Pfam" id="PF25265">
    <property type="entry name" value="USP32_N"/>
    <property type="match status" value="1"/>
</dbReference>
<name>A0A7R9BP78_9CRUS</name>
<dbReference type="Gene3D" id="1.10.238.10">
    <property type="entry name" value="EF-hand"/>
    <property type="match status" value="1"/>
</dbReference>
<dbReference type="Gene3D" id="3.90.70.10">
    <property type="entry name" value="Cysteine proteinases"/>
    <property type="match status" value="2"/>
</dbReference>
<dbReference type="PANTHER" id="PTHR21646">
    <property type="entry name" value="UBIQUITIN CARBOXYL-TERMINAL HYDROLASE"/>
    <property type="match status" value="1"/>
</dbReference>
<dbReference type="PROSITE" id="PS00018">
    <property type="entry name" value="EF_HAND_1"/>
    <property type="match status" value="2"/>
</dbReference>
<dbReference type="GO" id="GO:0005794">
    <property type="term" value="C:Golgi apparatus"/>
    <property type="evidence" value="ECO:0007669"/>
    <property type="project" value="TreeGrafter"/>
</dbReference>
<dbReference type="OrthoDB" id="265776at2759"/>
<keyword evidence="3" id="KW-0106">Calcium</keyword>
<dbReference type="InterPro" id="IPR028889">
    <property type="entry name" value="USP"/>
</dbReference>
<dbReference type="InterPro" id="IPR057368">
    <property type="entry name" value="USP32_N"/>
</dbReference>
<sequence>MGGKESKSCPVSYEEALNRASEAEVRRLRDAFRRCVSGNGNLNLSSFQADVLGGSVPRPLAEQQVFLNICGGKGMSFKDLLCLLVVITSGNRMERAQLLFNLYSNENGVVPYETLYRHALDEDREYLSRMRNASPLSFPEFYRLLLARPDVTVMTRWLLSSAQLTLSDDHETPTFYQTLAGVTHYGDFSGVLVEEREIMNLEKKYWSFNGRLDEETFGRLISPPLPDDLKSLLFRAFDENRDDHIDFKELACGVSAACAGPIAERHKCTIPRETHLPTVCFKMFDMNGDGVLDLEELRCMARGLLQIRVEVRRGDFASSFTLQDCVIKDCRSCPRSSFSRLRNFPQLFAGDVDDIVEVVLESRHDKETSVSLQDYLVWAISTPLTVNFLSLLREICIVVLGLPPSDRQEEGRVVSRWISREGRRGLRAGTFWYLIDAKWFKDWLEYVNSAVVSSGGNQGSDALTAPATSGTSVSLSSTNSSPAGSLYGSLKRGTVGKRLTSSTLASDSDSGVIMTSCQVFNADELSPVNSLSVLSPSCFPRNNPSRSPSPAPSPKMCRRTPPSSPSSVAPPSRPPPIENSGLLAANTAKTVAITGEGGRLRRVPPLERTRDYELIPDAIWKAFSLWYGGGPALPRQVIYKSPASDDLELELHPIFFKLWRHQAVKKPVGNGVASPYAYGDAAQSSLFSTYGLMAGYSPAAMGSGGLNYFPALNSIPRRYLAYVAAFSRSATWQQVMTYLCNRLRLQPEDVRLWLFKDENNLTLIEDESCLLEQANLLEEESILVEVRDKDQTWPEEMSLLAKNPEVKIRSPQPLAAGATGLNNLGNTCFMNAALQCVSNTPPLTKYFLQDMHLYELNRTNPLGMKGHVAKRYGDLIKEIWNGSSKTLAPIKLKTTIGRYAPRFNCFQQQDSQELLAFLLDGLHEDLNRVHVKPYATLKDSDGRPDVEVAQEAWENHILRNKSIIVDLFHGQLKSKVTCKVCGHDSVRFDPFTYLTLPLPMENLLRVEIIRTRHVVFLVIFCEGKTPVKFGVRVEYGSTFASVKKALEEISGVSGDRMLFVQLSGPVIKEVIDDDAKVRDWSSILNSGTLFAYELPESRSSEVFPRSAAPPLRTNGHIPNDSVSKHLVRRNEGSALNLPEIRGPGIAVAFHRKTLRQDVYFLSVHKTKASLFGVPLVIPFPKGITNLELYEAVWVRVSRLVSPAPVVDSSCANHAQDCVHDDSLGYEFPFSLKAVNPDGSACAWCPWYEFCKGCSIPPNEAAFINPSPASVSNPKGFLYFAVDWDTTAIHLRYQAALERAFDTDDSVARTENEQNEPISLDRCLEAFTKEEELGENEKYFCTFCKVHQLAKIKLEIWRLPPVLIIHLKRFQFVGNQWMKSHKLVRFPFRDFDPHKFLASVPRTTIDRQKVARDVEGVEGSIEDSTGNSSYSEHDLVNDLVDLRRTITMNGDALNGSVSEKSNRQRLDSVTKCALNSAAPQDFHQHKLRNGADPFDLAYDLYAVIKHSGIMGGGHYTSYAMNGATRNWYFYNDSSCKEVSESQIDCDLAYILFYVRRDLDEAQYLPHVPSNAKLPDLSELEDELETDYRKYCSIV</sequence>
<evidence type="ECO:0000256" key="1">
    <source>
        <dbReference type="ARBA" id="ARBA00000707"/>
    </source>
</evidence>
<dbReference type="SUPFAM" id="SSF143791">
    <property type="entry name" value="DUSP-like"/>
    <property type="match status" value="1"/>
</dbReference>
<dbReference type="Gene3D" id="3.30.2230.10">
    <property type="entry name" value="DUSP-like"/>
    <property type="match status" value="1"/>
</dbReference>
<accession>A0A7R9BP78</accession>
<dbReference type="Gene3D" id="3.10.20.90">
    <property type="entry name" value="Phosphatidylinositol 3-kinase Catalytic Subunit, Chain A, domain 1"/>
    <property type="match status" value="1"/>
</dbReference>
<dbReference type="PANTHER" id="PTHR21646:SF76">
    <property type="entry name" value="UBIQUITIN CARBOXYL-TERMINAL HYDROLASE 32"/>
    <property type="match status" value="1"/>
</dbReference>
<evidence type="ECO:0000259" key="6">
    <source>
        <dbReference type="PROSITE" id="PS50235"/>
    </source>
</evidence>
<dbReference type="PROSITE" id="PS50235">
    <property type="entry name" value="USP_3"/>
    <property type="match status" value="1"/>
</dbReference>
<dbReference type="InterPro" id="IPR018247">
    <property type="entry name" value="EF_Hand_1_Ca_BS"/>
</dbReference>
<dbReference type="SUPFAM" id="SSF54001">
    <property type="entry name" value="Cysteine proteinases"/>
    <property type="match status" value="1"/>
</dbReference>
<keyword evidence="9" id="KW-1185">Reference proteome</keyword>
<dbReference type="Proteomes" id="UP000678499">
    <property type="component" value="Unassembled WGS sequence"/>
</dbReference>
<feature type="region of interest" description="Disordered" evidence="4">
    <location>
        <begin position="456"/>
        <end position="487"/>
    </location>
</feature>
<dbReference type="CDD" id="cd00051">
    <property type="entry name" value="EFh"/>
    <property type="match status" value="1"/>
</dbReference>
<dbReference type="GO" id="GO:0016579">
    <property type="term" value="P:protein deubiquitination"/>
    <property type="evidence" value="ECO:0007669"/>
    <property type="project" value="InterPro"/>
</dbReference>
<dbReference type="EMBL" id="CAJPEX010001052">
    <property type="protein sequence ID" value="CAG0918046.1"/>
    <property type="molecule type" value="Genomic_DNA"/>
</dbReference>
<evidence type="ECO:0000259" key="5">
    <source>
        <dbReference type="PROSITE" id="PS50222"/>
    </source>
</evidence>
<dbReference type="InterPro" id="IPR002048">
    <property type="entry name" value="EF_hand_dom"/>
</dbReference>